<dbReference type="InterPro" id="IPR018253">
    <property type="entry name" value="DnaJ_domain_CS"/>
</dbReference>
<dbReference type="PANTHER" id="PTHR24078">
    <property type="entry name" value="DNAJ HOMOLOG SUBFAMILY C MEMBER"/>
    <property type="match status" value="1"/>
</dbReference>
<dbReference type="FunFam" id="2.60.260.20:FF:000013">
    <property type="entry name" value="DnaJ subfamily B member 11"/>
    <property type="match status" value="1"/>
</dbReference>
<dbReference type="FunFam" id="2.60.260.20:FF:000002">
    <property type="entry name" value="Dnaj homolog subfamily b member"/>
    <property type="match status" value="1"/>
</dbReference>
<feature type="region of interest" description="Disordered" evidence="2">
    <location>
        <begin position="165"/>
        <end position="190"/>
    </location>
</feature>
<dbReference type="CDD" id="cd06257">
    <property type="entry name" value="DnaJ"/>
    <property type="match status" value="1"/>
</dbReference>
<evidence type="ECO:0000313" key="4">
    <source>
        <dbReference type="EMBL" id="SCV04915.1"/>
    </source>
</evidence>
<feature type="domain" description="J" evidence="3">
    <location>
        <begin position="6"/>
        <end position="68"/>
    </location>
</feature>
<dbReference type="InterPro" id="IPR008971">
    <property type="entry name" value="HSP40/DnaJ_pept-bd"/>
</dbReference>
<dbReference type="PROSITE" id="PS50076">
    <property type="entry name" value="DNAJ_2"/>
    <property type="match status" value="1"/>
</dbReference>
<dbReference type="AlphaFoldDB" id="A0A1G4KKB8"/>
<evidence type="ECO:0000259" key="3">
    <source>
        <dbReference type="PROSITE" id="PS50076"/>
    </source>
</evidence>
<dbReference type="GO" id="GO:0005829">
    <property type="term" value="C:cytosol"/>
    <property type="evidence" value="ECO:0007669"/>
    <property type="project" value="TreeGrafter"/>
</dbReference>
<protein>
    <submittedName>
        <fullName evidence="4">LANO_0G14224g1_1</fullName>
    </submittedName>
</protein>
<dbReference type="Pfam" id="PF01556">
    <property type="entry name" value="DnaJ_C"/>
    <property type="match status" value="1"/>
</dbReference>
<dbReference type="SUPFAM" id="SSF49493">
    <property type="entry name" value="HSP40/DnaJ peptide-binding domain"/>
    <property type="match status" value="2"/>
</dbReference>
<dbReference type="PRINTS" id="PR00625">
    <property type="entry name" value="JDOMAIN"/>
</dbReference>
<keyword evidence="5" id="KW-1185">Reference proteome</keyword>
<dbReference type="InterPro" id="IPR036869">
    <property type="entry name" value="J_dom_sf"/>
</dbReference>
<dbReference type="EMBL" id="LT598453">
    <property type="protein sequence ID" value="SCV04915.1"/>
    <property type="molecule type" value="Genomic_DNA"/>
</dbReference>
<name>A0A1G4KKB8_9SACH</name>
<dbReference type="InterPro" id="IPR051339">
    <property type="entry name" value="DnaJ_subfamily_B"/>
</dbReference>
<dbReference type="FunFam" id="1.10.287.110:FF:000092">
    <property type="entry name" value="Type II HSP40 co-chaperone"/>
    <property type="match status" value="1"/>
</dbReference>
<sequence>MVKDTKLYDLLGVQPTANETELKKGYRKAALKYHPDKPTGDAEKFKEISEAFEILNDSNKREVYDTYGLEAARSGGPAFGGAGGPGGPGGGAGGHPGAGFGGAHAFSNEDAFNIFSQFFGGGGGPSGGASPFGFGGEESFGGFPGGGQGGFSSGGFPGGASFRSTGGMPGGGMPGGFQSGTSSPPPEEPTVQVNLPVSLEDLFQGKKKSFKITRKGPGGSSEKQQVDVQLKPGWKAGTKITYKNEGDYNPRTGRRQTMQFILQEKPHENLIRDGNDLIYSLPLTFKESLLGFNKTIQTIDGRTLPISRVQPVQPSDVSKYPGQGMPIAKTPSQRGDLIVKYKIDYPVSLTASQRSAIMENF</sequence>
<dbReference type="InterPro" id="IPR001623">
    <property type="entry name" value="DnaJ_domain"/>
</dbReference>
<dbReference type="Gene3D" id="1.10.287.110">
    <property type="entry name" value="DnaJ domain"/>
    <property type="match status" value="1"/>
</dbReference>
<reference evidence="5" key="1">
    <citation type="submission" date="2016-03" db="EMBL/GenBank/DDBJ databases">
        <authorList>
            <person name="Devillers Hugo."/>
        </authorList>
    </citation>
    <scope>NUCLEOTIDE SEQUENCE [LARGE SCALE GENOMIC DNA]</scope>
</reference>
<feature type="compositionally biased region" description="Gly residues" evidence="2">
    <location>
        <begin position="167"/>
        <end position="178"/>
    </location>
</feature>
<dbReference type="SUPFAM" id="SSF46565">
    <property type="entry name" value="Chaperone J-domain"/>
    <property type="match status" value="1"/>
</dbReference>
<dbReference type="Gene3D" id="2.60.260.20">
    <property type="entry name" value="Urease metallochaperone UreE, N-terminal domain"/>
    <property type="match status" value="2"/>
</dbReference>
<accession>A0A1G4KKB8</accession>
<dbReference type="GO" id="GO:0051087">
    <property type="term" value="F:protein-folding chaperone binding"/>
    <property type="evidence" value="ECO:0007669"/>
    <property type="project" value="TreeGrafter"/>
</dbReference>
<evidence type="ECO:0000313" key="5">
    <source>
        <dbReference type="Proteomes" id="UP000189911"/>
    </source>
</evidence>
<dbReference type="CDD" id="cd10747">
    <property type="entry name" value="DnaJ_C"/>
    <property type="match status" value="1"/>
</dbReference>
<dbReference type="PANTHER" id="PTHR24078:SF553">
    <property type="entry name" value="DNAJ HOMOLOG SUBFAMILY B MEMBER 5"/>
    <property type="match status" value="1"/>
</dbReference>
<gene>
    <name evidence="4" type="ORF">LANO_0G14224G</name>
</gene>
<dbReference type="GO" id="GO:0006413">
    <property type="term" value="P:translational initiation"/>
    <property type="evidence" value="ECO:0007669"/>
    <property type="project" value="TreeGrafter"/>
</dbReference>
<evidence type="ECO:0000256" key="1">
    <source>
        <dbReference type="ARBA" id="ARBA00023186"/>
    </source>
</evidence>
<keyword evidence="1" id="KW-0143">Chaperone</keyword>
<dbReference type="Proteomes" id="UP000189911">
    <property type="component" value="Chromosome G"/>
</dbReference>
<dbReference type="GO" id="GO:0006457">
    <property type="term" value="P:protein folding"/>
    <property type="evidence" value="ECO:0007669"/>
    <property type="project" value="InterPro"/>
</dbReference>
<organism evidence="4 5">
    <name type="scientific">Lachancea nothofagi CBS 11611</name>
    <dbReference type="NCBI Taxonomy" id="1266666"/>
    <lineage>
        <taxon>Eukaryota</taxon>
        <taxon>Fungi</taxon>
        <taxon>Dikarya</taxon>
        <taxon>Ascomycota</taxon>
        <taxon>Saccharomycotina</taxon>
        <taxon>Saccharomycetes</taxon>
        <taxon>Saccharomycetales</taxon>
        <taxon>Saccharomycetaceae</taxon>
        <taxon>Lachancea</taxon>
    </lineage>
</organism>
<evidence type="ECO:0000256" key="2">
    <source>
        <dbReference type="SAM" id="MobiDB-lite"/>
    </source>
</evidence>
<dbReference type="GO" id="GO:0051082">
    <property type="term" value="F:unfolded protein binding"/>
    <property type="evidence" value="ECO:0007669"/>
    <property type="project" value="InterPro"/>
</dbReference>
<dbReference type="SMART" id="SM00271">
    <property type="entry name" value="DnaJ"/>
    <property type="match status" value="1"/>
</dbReference>
<dbReference type="Pfam" id="PF00226">
    <property type="entry name" value="DnaJ"/>
    <property type="match status" value="1"/>
</dbReference>
<dbReference type="InterPro" id="IPR002939">
    <property type="entry name" value="DnaJ_C"/>
</dbReference>
<proteinExistence type="predicted"/>
<dbReference type="PROSITE" id="PS00636">
    <property type="entry name" value="DNAJ_1"/>
    <property type="match status" value="1"/>
</dbReference>
<dbReference type="OrthoDB" id="550424at2759"/>